<dbReference type="Proteomes" id="UP001501170">
    <property type="component" value="Unassembled WGS sequence"/>
</dbReference>
<sequence>MALSDTEVATVLDRAIATIDPMLDVLITADPLDLKPRTHAFQNPRNCLDRSAVAASGVLNVLDWPGTAGWDDLPLRDHADWWVSRIGLVTTGGVAFPSIFGPWTKKLPMSDYLGFASQALVLRAVSREYGVVSRDAAVTMLASILFGRNLDVRLESPADAEPFDDGSTRREKAFVSRLWSVGRTLHDLSRSLGDRPGSPRLLSWLGWIPFVGGAASYLGELIALRRAAKLCREWVVAHPDTISTGEQP</sequence>
<dbReference type="EMBL" id="BAAARB010000001">
    <property type="protein sequence ID" value="GAA2365437.1"/>
    <property type="molecule type" value="Genomic_DNA"/>
</dbReference>
<reference evidence="2 3" key="1">
    <citation type="journal article" date="2019" name="Int. J. Syst. Evol. Microbiol.">
        <title>The Global Catalogue of Microorganisms (GCM) 10K type strain sequencing project: providing services to taxonomists for standard genome sequencing and annotation.</title>
        <authorList>
            <consortium name="The Broad Institute Genomics Platform"/>
            <consortium name="The Broad Institute Genome Sequencing Center for Infectious Disease"/>
            <person name="Wu L."/>
            <person name="Ma J."/>
        </authorList>
    </citation>
    <scope>NUCLEOTIDE SEQUENCE [LARGE SCALE GENOMIC DNA]</scope>
    <source>
        <strain evidence="2 3">JCM 16227</strain>
    </source>
</reference>
<dbReference type="RefSeq" id="WP_006894715.1">
    <property type="nucleotide sequence ID" value="NZ_BAAARB010000001.1"/>
</dbReference>
<gene>
    <name evidence="2" type="ORF">GCM10009855_00850</name>
</gene>
<comment type="caution">
    <text evidence="2">The sequence shown here is derived from an EMBL/GenBank/DDBJ whole genome shotgun (WGS) entry which is preliminary data.</text>
</comment>
<organism evidence="2 3">
    <name type="scientific">Gordonia cholesterolivorans</name>
    <dbReference type="NCBI Taxonomy" id="559625"/>
    <lineage>
        <taxon>Bacteria</taxon>
        <taxon>Bacillati</taxon>
        <taxon>Actinomycetota</taxon>
        <taxon>Actinomycetes</taxon>
        <taxon>Mycobacteriales</taxon>
        <taxon>Gordoniaceae</taxon>
        <taxon>Gordonia</taxon>
    </lineage>
</organism>
<evidence type="ECO:0000313" key="3">
    <source>
        <dbReference type="Proteomes" id="UP001501170"/>
    </source>
</evidence>
<evidence type="ECO:0000313" key="2">
    <source>
        <dbReference type="EMBL" id="GAA2365437.1"/>
    </source>
</evidence>
<keyword evidence="1" id="KW-1133">Transmembrane helix</keyword>
<keyword evidence="3" id="KW-1185">Reference proteome</keyword>
<evidence type="ECO:0000256" key="1">
    <source>
        <dbReference type="SAM" id="Phobius"/>
    </source>
</evidence>
<name>A0ABN3H1P3_9ACTN</name>
<accession>A0ABN3H1P3</accession>
<protein>
    <submittedName>
        <fullName evidence="2">Uncharacterized protein</fullName>
    </submittedName>
</protein>
<proteinExistence type="predicted"/>
<keyword evidence="1" id="KW-0472">Membrane</keyword>
<keyword evidence="1" id="KW-0812">Transmembrane</keyword>
<feature type="transmembrane region" description="Helical" evidence="1">
    <location>
        <begin position="204"/>
        <end position="224"/>
    </location>
</feature>